<accession>A0A6M3IQC2</accession>
<evidence type="ECO:0000313" key="1">
    <source>
        <dbReference type="EMBL" id="QJA59730.1"/>
    </source>
</evidence>
<reference evidence="1" key="1">
    <citation type="submission" date="2020-03" db="EMBL/GenBank/DDBJ databases">
        <title>The deep terrestrial virosphere.</title>
        <authorList>
            <person name="Holmfeldt K."/>
            <person name="Nilsson E."/>
            <person name="Simone D."/>
            <person name="Lopez-Fernandez M."/>
            <person name="Wu X."/>
            <person name="de Brujin I."/>
            <person name="Lundin D."/>
            <person name="Andersson A."/>
            <person name="Bertilsson S."/>
            <person name="Dopson M."/>
        </authorList>
    </citation>
    <scope>NUCLEOTIDE SEQUENCE</scope>
    <source>
        <strain evidence="1">MM415B01237</strain>
    </source>
</reference>
<organism evidence="1">
    <name type="scientific">viral metagenome</name>
    <dbReference type="NCBI Taxonomy" id="1070528"/>
    <lineage>
        <taxon>unclassified sequences</taxon>
        <taxon>metagenomes</taxon>
        <taxon>organismal metagenomes</taxon>
    </lineage>
</organism>
<gene>
    <name evidence="1" type="ORF">MM415B01237_0006</name>
</gene>
<dbReference type="AlphaFoldDB" id="A0A6M3IQC2"/>
<proteinExistence type="predicted"/>
<dbReference type="EMBL" id="MT141382">
    <property type="protein sequence ID" value="QJA59730.1"/>
    <property type="molecule type" value="Genomic_DNA"/>
</dbReference>
<sequence length="64" mass="7303">MFFHHIGANPPRERLFNCIDHFCIYLKYPYYYDGLTDGLILGEIDTDTLGLVEGLTLTEGLIPP</sequence>
<name>A0A6M3IQC2_9ZZZZ</name>
<protein>
    <submittedName>
        <fullName evidence="1">Uncharacterized protein</fullName>
    </submittedName>
</protein>